<protein>
    <recommendedName>
        <fullName evidence="4">Cation/H+ exchanger domain-containing protein</fullName>
    </recommendedName>
</protein>
<organism evidence="2 3">
    <name type="scientific">Devosia soli</name>
    <dbReference type="NCBI Taxonomy" id="361041"/>
    <lineage>
        <taxon>Bacteria</taxon>
        <taxon>Pseudomonadati</taxon>
        <taxon>Pseudomonadota</taxon>
        <taxon>Alphaproteobacteria</taxon>
        <taxon>Hyphomicrobiales</taxon>
        <taxon>Devosiaceae</taxon>
        <taxon>Devosia</taxon>
    </lineage>
</organism>
<dbReference type="Proteomes" id="UP000033514">
    <property type="component" value="Unassembled WGS sequence"/>
</dbReference>
<dbReference type="PATRIC" id="fig|361041.3.peg.1555"/>
<dbReference type="EMBL" id="LAJG01000022">
    <property type="protein sequence ID" value="KKB78177.1"/>
    <property type="molecule type" value="Genomic_DNA"/>
</dbReference>
<dbReference type="STRING" id="361041.VW35_10940"/>
<dbReference type="OrthoDB" id="9809206at2"/>
<dbReference type="RefSeq" id="WP_152662563.1">
    <property type="nucleotide sequence ID" value="NZ_LAJG01000022.1"/>
</dbReference>
<evidence type="ECO:0008006" key="4">
    <source>
        <dbReference type="Google" id="ProtNLM"/>
    </source>
</evidence>
<keyword evidence="3" id="KW-1185">Reference proteome</keyword>
<sequence>METFDWTIMLLFGAALLSSLAGRLSLRYPSLLALGGAAIAFLPFHPEWTLDPRLALTLFVAPVNDEVVWARSEAYGIGLQEIAGVRTPEADAVRQHHAARTDPGPGGQWRRGRGSGRVAQKSARSQT</sequence>
<proteinExistence type="predicted"/>
<gene>
    <name evidence="2" type="ORF">VW35_10940</name>
</gene>
<reference evidence="2 3" key="1">
    <citation type="submission" date="2015-03" db="EMBL/GenBank/DDBJ databases">
        <authorList>
            <person name="Hassan Y.I."/>
            <person name="Lepp D."/>
            <person name="Zhou T."/>
        </authorList>
    </citation>
    <scope>NUCLEOTIDE SEQUENCE [LARGE SCALE GENOMIC DNA]</scope>
    <source>
        <strain evidence="2 3">GH2-10</strain>
    </source>
</reference>
<dbReference type="AlphaFoldDB" id="A0A0F5L991"/>
<feature type="region of interest" description="Disordered" evidence="1">
    <location>
        <begin position="90"/>
        <end position="127"/>
    </location>
</feature>
<name>A0A0F5L991_9HYPH</name>
<evidence type="ECO:0000256" key="1">
    <source>
        <dbReference type="SAM" id="MobiDB-lite"/>
    </source>
</evidence>
<accession>A0A0F5L991</accession>
<evidence type="ECO:0000313" key="2">
    <source>
        <dbReference type="EMBL" id="KKB78177.1"/>
    </source>
</evidence>
<comment type="caution">
    <text evidence="2">The sequence shown here is derived from an EMBL/GenBank/DDBJ whole genome shotgun (WGS) entry which is preliminary data.</text>
</comment>
<evidence type="ECO:0000313" key="3">
    <source>
        <dbReference type="Proteomes" id="UP000033514"/>
    </source>
</evidence>